<feature type="chain" id="PRO_5018981967" evidence="2">
    <location>
        <begin position="18"/>
        <end position="211"/>
    </location>
</feature>
<dbReference type="AlphaFoldDB" id="A0A427XGH4"/>
<keyword evidence="4" id="KW-1185">Reference proteome</keyword>
<evidence type="ECO:0000313" key="3">
    <source>
        <dbReference type="EMBL" id="RSH77999.1"/>
    </source>
</evidence>
<organism evidence="3 4">
    <name type="scientific">Apiotrichum porosum</name>
    <dbReference type="NCBI Taxonomy" id="105984"/>
    <lineage>
        <taxon>Eukaryota</taxon>
        <taxon>Fungi</taxon>
        <taxon>Dikarya</taxon>
        <taxon>Basidiomycota</taxon>
        <taxon>Agaricomycotina</taxon>
        <taxon>Tremellomycetes</taxon>
        <taxon>Trichosporonales</taxon>
        <taxon>Trichosporonaceae</taxon>
        <taxon>Apiotrichum</taxon>
    </lineage>
</organism>
<feature type="region of interest" description="Disordered" evidence="1">
    <location>
        <begin position="21"/>
        <end position="42"/>
    </location>
</feature>
<feature type="compositionally biased region" description="Low complexity" evidence="1">
    <location>
        <begin position="21"/>
        <end position="37"/>
    </location>
</feature>
<protein>
    <submittedName>
        <fullName evidence="3">Uncharacterized protein</fullName>
    </submittedName>
</protein>
<reference evidence="3 4" key="1">
    <citation type="submission" date="2018-11" db="EMBL/GenBank/DDBJ databases">
        <title>Genome sequence of Apiotrichum porosum DSM 27194.</title>
        <authorList>
            <person name="Aliyu H."/>
            <person name="Gorte O."/>
            <person name="Ochsenreither K."/>
        </authorList>
    </citation>
    <scope>NUCLEOTIDE SEQUENCE [LARGE SCALE GENOMIC DNA]</scope>
    <source>
        <strain evidence="3 4">DSM 27194</strain>
    </source>
</reference>
<evidence type="ECO:0000256" key="1">
    <source>
        <dbReference type="SAM" id="MobiDB-lite"/>
    </source>
</evidence>
<feature type="signal peptide" evidence="2">
    <location>
        <begin position="1"/>
        <end position="17"/>
    </location>
</feature>
<keyword evidence="2" id="KW-0732">Signal</keyword>
<evidence type="ECO:0000313" key="4">
    <source>
        <dbReference type="Proteomes" id="UP000279236"/>
    </source>
</evidence>
<comment type="caution">
    <text evidence="3">The sequence shown here is derived from an EMBL/GenBank/DDBJ whole genome shotgun (WGS) entry which is preliminary data.</text>
</comment>
<sequence>MLFSSLALILSLAGACAAPTPADATSTSAAPSSTSDSWVPPVNNKTAPAVTLPLANPPVFDKPNEDNWLILDTPASTTSPGTGTTISWSWGKDHVNGSLGAVALILTNANKSLLAEDALLIITDDSMSNTYDKDVLVGVRLNSPTYAVGANYTIKMVRDSNHSMVFAESKLFPIKPVGQVPAASGGAAMARSAGLATVCAALVAAAAAMVV</sequence>
<proteinExistence type="predicted"/>
<dbReference type="GeneID" id="39586993"/>
<dbReference type="Proteomes" id="UP000279236">
    <property type="component" value="Unassembled WGS sequence"/>
</dbReference>
<dbReference type="OrthoDB" id="2576580at2759"/>
<evidence type="ECO:0000256" key="2">
    <source>
        <dbReference type="SAM" id="SignalP"/>
    </source>
</evidence>
<gene>
    <name evidence="3" type="ORF">EHS24_002450</name>
</gene>
<dbReference type="RefSeq" id="XP_028473146.1">
    <property type="nucleotide sequence ID" value="XM_028618190.1"/>
</dbReference>
<dbReference type="EMBL" id="RSCE01000013">
    <property type="protein sequence ID" value="RSH77999.1"/>
    <property type="molecule type" value="Genomic_DNA"/>
</dbReference>
<name>A0A427XGH4_9TREE</name>
<accession>A0A427XGH4</accession>